<dbReference type="InterPro" id="IPR051038">
    <property type="entry name" value="RMT2/GAMT_Mtase"/>
</dbReference>
<feature type="domain" description="RMT2" evidence="6">
    <location>
        <begin position="179"/>
        <end position="405"/>
    </location>
</feature>
<reference evidence="7 8" key="1">
    <citation type="submission" date="2014-09" db="EMBL/GenBank/DDBJ databases">
        <authorList>
            <person name="Magalhaes I.L.F."/>
            <person name="Oliveira U."/>
            <person name="Santos F.R."/>
            <person name="Vidigal T.H.D.A."/>
            <person name="Brescovit A.D."/>
            <person name="Santos A.J."/>
        </authorList>
    </citation>
    <scope>NUCLEOTIDE SEQUENCE [LARGE SCALE GENOMIC DNA]</scope>
</reference>
<dbReference type="Gene3D" id="3.40.50.150">
    <property type="entry name" value="Vaccinia Virus protein VP39"/>
    <property type="match status" value="1"/>
</dbReference>
<dbReference type="Proteomes" id="UP000054845">
    <property type="component" value="Unassembled WGS sequence"/>
</dbReference>
<evidence type="ECO:0000256" key="3">
    <source>
        <dbReference type="ARBA" id="ARBA00022691"/>
    </source>
</evidence>
<name>A0A0P1BD70_9BASI</name>
<dbReference type="PROSITE" id="PS50088">
    <property type="entry name" value="ANK_REPEAT"/>
    <property type="match status" value="1"/>
</dbReference>
<evidence type="ECO:0000256" key="1">
    <source>
        <dbReference type="ARBA" id="ARBA00022603"/>
    </source>
</evidence>
<keyword evidence="4" id="KW-0040">ANK repeat</keyword>
<proteinExistence type="predicted"/>
<dbReference type="PROSITE" id="PS51559">
    <property type="entry name" value="SAM_RMT2"/>
    <property type="match status" value="1"/>
</dbReference>
<dbReference type="EMBL" id="CCYA01000221">
    <property type="protein sequence ID" value="CEH13495.1"/>
    <property type="molecule type" value="Genomic_DNA"/>
</dbReference>
<dbReference type="OrthoDB" id="19014at2759"/>
<feature type="region of interest" description="Disordered" evidence="5">
    <location>
        <begin position="1"/>
        <end position="20"/>
    </location>
</feature>
<dbReference type="SMART" id="SM00248">
    <property type="entry name" value="ANK"/>
    <property type="match status" value="2"/>
</dbReference>
<dbReference type="Gene3D" id="1.25.40.20">
    <property type="entry name" value="Ankyrin repeat-containing domain"/>
    <property type="match status" value="1"/>
</dbReference>
<dbReference type="GO" id="GO:0019702">
    <property type="term" value="F:protein arginine N5-methyltransferase activity"/>
    <property type="evidence" value="ECO:0007669"/>
    <property type="project" value="TreeGrafter"/>
</dbReference>
<keyword evidence="8" id="KW-1185">Reference proteome</keyword>
<evidence type="ECO:0000259" key="6">
    <source>
        <dbReference type="PROSITE" id="PS51559"/>
    </source>
</evidence>
<dbReference type="GO" id="GO:0005737">
    <property type="term" value="C:cytoplasm"/>
    <property type="evidence" value="ECO:0007669"/>
    <property type="project" value="TreeGrafter"/>
</dbReference>
<sequence>MQTEGDASSDDKIAESSQRAHAHTNSLSASRLSLNLHLHQACEAGSLDMAKECLERGADAWWEDEGTIGWSALHFAAESGNTKLVRFLLRRGALWNAVDSNGITAAEVAWSLNDAPTYRAIMDEGVRQTMLRNALDQRARGEAAEDAAAEETGANADGMVVEVQADGHVVLRPDANGEVSANNKAFLSSKLSFERGEDGLERCVDVDGGVVMAGWETDIMEKTAELLCAGQKEGFSVLNIGFGLGIIDTLFQKYKPGRHVIVEPHADVVAHLRAQGWQSKPGVQVVQQRWQECIAELSDFDVIYTDTYSENYAALNDFFDKLPDLVSGPSARFSFFHGLAGTNPFLYDVYTRVAELDLIGIGLQTQWHTIRPALANTELIWKGTKRAYWTLDEFRIPLCSMQILQ</sequence>
<evidence type="ECO:0000313" key="8">
    <source>
        <dbReference type="Proteomes" id="UP000054845"/>
    </source>
</evidence>
<dbReference type="PANTHER" id="PTHR32379:SF1">
    <property type="entry name" value="GUANIDINOACETATE N-METHYLTRANSFERASE"/>
    <property type="match status" value="1"/>
</dbReference>
<evidence type="ECO:0000313" key="7">
    <source>
        <dbReference type="EMBL" id="CEH13495.1"/>
    </source>
</evidence>
<accession>A0A0P1BD70</accession>
<dbReference type="InterPro" id="IPR036770">
    <property type="entry name" value="Ankyrin_rpt-contain_sf"/>
</dbReference>
<dbReference type="PANTHER" id="PTHR32379">
    <property type="entry name" value="GUANIDINOACETATE N-METHYLTRANSFERASE"/>
    <property type="match status" value="1"/>
</dbReference>
<dbReference type="GO" id="GO:0032259">
    <property type="term" value="P:methylation"/>
    <property type="evidence" value="ECO:0007669"/>
    <property type="project" value="UniProtKB-KW"/>
</dbReference>
<dbReference type="AlphaFoldDB" id="A0A0P1BD70"/>
<dbReference type="SUPFAM" id="SSF53335">
    <property type="entry name" value="S-adenosyl-L-methionine-dependent methyltransferases"/>
    <property type="match status" value="1"/>
</dbReference>
<keyword evidence="2 7" id="KW-0808">Transferase</keyword>
<keyword evidence="3" id="KW-0949">S-adenosyl-L-methionine</keyword>
<protein>
    <submittedName>
        <fullName evidence="7">Guanidinoacetate methyltransferase and related proteins</fullName>
    </submittedName>
</protein>
<dbReference type="GO" id="GO:0005634">
    <property type="term" value="C:nucleus"/>
    <property type="evidence" value="ECO:0007669"/>
    <property type="project" value="TreeGrafter"/>
</dbReference>
<dbReference type="STRING" id="401625.A0A0P1BD70"/>
<dbReference type="Pfam" id="PF12796">
    <property type="entry name" value="Ank_2"/>
    <property type="match status" value="1"/>
</dbReference>
<dbReference type="InterPro" id="IPR026480">
    <property type="entry name" value="RMT2_dom"/>
</dbReference>
<dbReference type="SUPFAM" id="SSF48403">
    <property type="entry name" value="Ankyrin repeat"/>
    <property type="match status" value="1"/>
</dbReference>
<evidence type="ECO:0000256" key="2">
    <source>
        <dbReference type="ARBA" id="ARBA00022679"/>
    </source>
</evidence>
<dbReference type="InterPro" id="IPR029063">
    <property type="entry name" value="SAM-dependent_MTases_sf"/>
</dbReference>
<dbReference type="PROSITE" id="PS50297">
    <property type="entry name" value="ANK_REP_REGION"/>
    <property type="match status" value="1"/>
</dbReference>
<feature type="repeat" description="ANK" evidence="4">
    <location>
        <begin position="68"/>
        <end position="100"/>
    </location>
</feature>
<evidence type="ECO:0000256" key="4">
    <source>
        <dbReference type="PROSITE-ProRule" id="PRU00023"/>
    </source>
</evidence>
<keyword evidence="1 7" id="KW-0489">Methyltransferase</keyword>
<organism evidence="7 8">
    <name type="scientific">Ceraceosorus bombacis</name>
    <dbReference type="NCBI Taxonomy" id="401625"/>
    <lineage>
        <taxon>Eukaryota</taxon>
        <taxon>Fungi</taxon>
        <taxon>Dikarya</taxon>
        <taxon>Basidiomycota</taxon>
        <taxon>Ustilaginomycotina</taxon>
        <taxon>Exobasidiomycetes</taxon>
        <taxon>Ceraceosorales</taxon>
        <taxon>Ceraceosoraceae</taxon>
        <taxon>Ceraceosorus</taxon>
    </lineage>
</organism>
<dbReference type="InterPro" id="IPR002110">
    <property type="entry name" value="Ankyrin_rpt"/>
</dbReference>
<evidence type="ECO:0000256" key="5">
    <source>
        <dbReference type="SAM" id="MobiDB-lite"/>
    </source>
</evidence>